<protein>
    <submittedName>
        <fullName evidence="1">Uncharacterized protein</fullName>
    </submittedName>
</protein>
<dbReference type="EMBL" id="GISG01041963">
    <property type="protein sequence ID" value="MBA4623158.1"/>
    <property type="molecule type" value="Transcribed_RNA"/>
</dbReference>
<proteinExistence type="predicted"/>
<sequence length="111" mass="12421">MAQRQGLQFLPPSKIIFSQEKPLLIITNYINNNNNNSRRKIGETLCTAFILQPSPSTRQSSAALVSSRSACFGSTFNQPLSSSETNTTQTHGKNRYILGKLQTQQRAIFSW</sequence>
<reference evidence="1" key="1">
    <citation type="journal article" date="2013" name="J. Plant Res.">
        <title>Effect of fungi and light on seed germination of three Opuntia species from semiarid lands of central Mexico.</title>
        <authorList>
            <person name="Delgado-Sanchez P."/>
            <person name="Jimenez-Bremont J.F."/>
            <person name="Guerrero-Gonzalez Mde L."/>
            <person name="Flores J."/>
        </authorList>
    </citation>
    <scope>NUCLEOTIDE SEQUENCE</scope>
    <source>
        <tissue evidence="1">Cladode</tissue>
    </source>
</reference>
<dbReference type="AlphaFoldDB" id="A0A7C8YP25"/>
<evidence type="ECO:0000313" key="1">
    <source>
        <dbReference type="EMBL" id="MBA4623158.1"/>
    </source>
</evidence>
<organism evidence="1">
    <name type="scientific">Opuntia streptacantha</name>
    <name type="common">Prickly pear cactus</name>
    <name type="synonym">Opuntia cardona</name>
    <dbReference type="NCBI Taxonomy" id="393608"/>
    <lineage>
        <taxon>Eukaryota</taxon>
        <taxon>Viridiplantae</taxon>
        <taxon>Streptophyta</taxon>
        <taxon>Embryophyta</taxon>
        <taxon>Tracheophyta</taxon>
        <taxon>Spermatophyta</taxon>
        <taxon>Magnoliopsida</taxon>
        <taxon>eudicotyledons</taxon>
        <taxon>Gunneridae</taxon>
        <taxon>Pentapetalae</taxon>
        <taxon>Caryophyllales</taxon>
        <taxon>Cactineae</taxon>
        <taxon>Cactaceae</taxon>
        <taxon>Opuntioideae</taxon>
        <taxon>Opuntia</taxon>
    </lineage>
</organism>
<reference evidence="1" key="2">
    <citation type="submission" date="2020-07" db="EMBL/GenBank/DDBJ databases">
        <authorList>
            <person name="Vera ALvarez R."/>
            <person name="Arias-Moreno D.M."/>
            <person name="Jimenez-Jacinto V."/>
            <person name="Jimenez-Bremont J.F."/>
            <person name="Swaminathan K."/>
            <person name="Moose S.P."/>
            <person name="Guerrero-Gonzalez M.L."/>
            <person name="Marino-Ramirez L."/>
            <person name="Landsman D."/>
            <person name="Rodriguez-Kessler M."/>
            <person name="Delgado-Sanchez P."/>
        </authorList>
    </citation>
    <scope>NUCLEOTIDE SEQUENCE</scope>
    <source>
        <tissue evidence="1">Cladode</tissue>
    </source>
</reference>
<accession>A0A7C8YP25</accession>
<name>A0A7C8YP25_OPUST</name>